<dbReference type="PANTHER" id="PTHR42928:SF5">
    <property type="entry name" value="BLR1237 PROTEIN"/>
    <property type="match status" value="1"/>
</dbReference>
<gene>
    <name evidence="3" type="ORF">FJU30_15840</name>
</gene>
<dbReference type="PIRSF" id="PIRSF017082">
    <property type="entry name" value="YflP"/>
    <property type="match status" value="1"/>
</dbReference>
<keyword evidence="4" id="KW-1185">Reference proteome</keyword>
<dbReference type="InterPro" id="IPR042100">
    <property type="entry name" value="Bug_dom1"/>
</dbReference>
<name>A0A5J5FXZ4_9GAMM</name>
<dbReference type="SUPFAM" id="SSF53850">
    <property type="entry name" value="Periplasmic binding protein-like II"/>
    <property type="match status" value="1"/>
</dbReference>
<protein>
    <submittedName>
        <fullName evidence="3">Tripartite tricarboxylate transporter substrate binding protein</fullName>
    </submittedName>
</protein>
<reference evidence="3 4" key="1">
    <citation type="submission" date="2019-09" db="EMBL/GenBank/DDBJ databases">
        <authorList>
            <person name="Li Y."/>
        </authorList>
    </citation>
    <scope>NUCLEOTIDE SEQUENCE [LARGE SCALE GENOMIC DNA]</scope>
    <source>
        <strain evidence="3 4">L3-3HA</strain>
    </source>
</reference>
<evidence type="ECO:0000313" key="3">
    <source>
        <dbReference type="EMBL" id="KAA8998474.1"/>
    </source>
</evidence>
<organism evidence="3 4">
    <name type="scientific">Affinibrenneria salicis</name>
    <dbReference type="NCBI Taxonomy" id="2590031"/>
    <lineage>
        <taxon>Bacteria</taxon>
        <taxon>Pseudomonadati</taxon>
        <taxon>Pseudomonadota</taxon>
        <taxon>Gammaproteobacteria</taxon>
        <taxon>Enterobacterales</taxon>
        <taxon>Pectobacteriaceae</taxon>
        <taxon>Affinibrenneria</taxon>
    </lineage>
</organism>
<dbReference type="Gene3D" id="3.40.190.150">
    <property type="entry name" value="Bordetella uptake gene, domain 1"/>
    <property type="match status" value="1"/>
</dbReference>
<sequence>MNKYLLMLLASALSLPAGQTLAQQTLTYAKKNIEVVIPKNPGGGTDTSARTLIEYTKDRLPKGVIFVPVNKPAGNGITGLIEVAKARPDGYKLVMTTVELAMFPYQNKSPVTWRDFTPLVTTIADPVSIVVKADAGYDTLADFIHAAGQQPGKLKVGNSGMGAIYHLAAVNIEKTTGTKFNHIPYNEGTGPSIAALVGGHIDAVLTTPGAVKSQVDAGILRVLAVMDEKRFELFPQVPTIKEALQLDVNVKMRAWAVLATTAKVPAEISEQLVNTFAEVVNTPAYQDAVRKQGIMPVTIVGEDALKMMREDDEMYKQLIADTLKK</sequence>
<dbReference type="CDD" id="cd07012">
    <property type="entry name" value="PBP2_Bug_TTT"/>
    <property type="match status" value="1"/>
</dbReference>
<dbReference type="OrthoDB" id="5171643at2"/>
<accession>A0A5J5FXZ4</accession>
<dbReference type="Proteomes" id="UP000335415">
    <property type="component" value="Unassembled WGS sequence"/>
</dbReference>
<feature type="chain" id="PRO_5023940226" evidence="2">
    <location>
        <begin position="23"/>
        <end position="325"/>
    </location>
</feature>
<evidence type="ECO:0000256" key="2">
    <source>
        <dbReference type="SAM" id="SignalP"/>
    </source>
</evidence>
<dbReference type="Gene3D" id="3.40.190.10">
    <property type="entry name" value="Periplasmic binding protein-like II"/>
    <property type="match status" value="1"/>
</dbReference>
<keyword evidence="2" id="KW-0732">Signal</keyword>
<dbReference type="EMBL" id="VYKJ01000008">
    <property type="protein sequence ID" value="KAA8998474.1"/>
    <property type="molecule type" value="Genomic_DNA"/>
</dbReference>
<dbReference type="AlphaFoldDB" id="A0A5J5FXZ4"/>
<dbReference type="InterPro" id="IPR005064">
    <property type="entry name" value="BUG"/>
</dbReference>
<evidence type="ECO:0000256" key="1">
    <source>
        <dbReference type="ARBA" id="ARBA00006987"/>
    </source>
</evidence>
<proteinExistence type="inferred from homology"/>
<comment type="similarity">
    <text evidence="1">Belongs to the UPF0065 (bug) family.</text>
</comment>
<dbReference type="RefSeq" id="WP_150435951.1">
    <property type="nucleotide sequence ID" value="NZ_VYKJ01000008.1"/>
</dbReference>
<dbReference type="Pfam" id="PF03401">
    <property type="entry name" value="TctC"/>
    <property type="match status" value="1"/>
</dbReference>
<dbReference type="PANTHER" id="PTHR42928">
    <property type="entry name" value="TRICARBOXYLATE-BINDING PROTEIN"/>
    <property type="match status" value="1"/>
</dbReference>
<evidence type="ECO:0000313" key="4">
    <source>
        <dbReference type="Proteomes" id="UP000335415"/>
    </source>
</evidence>
<comment type="caution">
    <text evidence="3">The sequence shown here is derived from an EMBL/GenBank/DDBJ whole genome shotgun (WGS) entry which is preliminary data.</text>
</comment>
<feature type="signal peptide" evidence="2">
    <location>
        <begin position="1"/>
        <end position="22"/>
    </location>
</feature>